<name>A0AA86NYS1_9EUKA</name>
<comment type="caution">
    <text evidence="1">The sequence shown here is derived from an EMBL/GenBank/DDBJ whole genome shotgun (WGS) entry which is preliminary data.</text>
</comment>
<proteinExistence type="predicted"/>
<accession>A0AA86NYS1</accession>
<gene>
    <name evidence="1" type="ORF">HINF_LOCUS14891</name>
    <name evidence="2" type="ORF">HINF_LOCUS1803</name>
</gene>
<evidence type="ECO:0000313" key="2">
    <source>
        <dbReference type="EMBL" id="CAL5972234.1"/>
    </source>
</evidence>
<keyword evidence="3" id="KW-1185">Reference proteome</keyword>
<evidence type="ECO:0000313" key="1">
    <source>
        <dbReference type="EMBL" id="CAI9927246.1"/>
    </source>
</evidence>
<dbReference type="EMBL" id="CATOUU010000380">
    <property type="protein sequence ID" value="CAI9927246.1"/>
    <property type="molecule type" value="Genomic_DNA"/>
</dbReference>
<organism evidence="1">
    <name type="scientific">Hexamita inflata</name>
    <dbReference type="NCBI Taxonomy" id="28002"/>
    <lineage>
        <taxon>Eukaryota</taxon>
        <taxon>Metamonada</taxon>
        <taxon>Diplomonadida</taxon>
        <taxon>Hexamitidae</taxon>
        <taxon>Hexamitinae</taxon>
        <taxon>Hexamita</taxon>
    </lineage>
</organism>
<dbReference type="AlphaFoldDB" id="A0AA86NYS1"/>
<dbReference type="Proteomes" id="UP001642409">
    <property type="component" value="Unassembled WGS sequence"/>
</dbReference>
<protein>
    <submittedName>
        <fullName evidence="2">Hypothetical_protein</fullName>
    </submittedName>
</protein>
<reference evidence="2 3" key="2">
    <citation type="submission" date="2024-07" db="EMBL/GenBank/DDBJ databases">
        <authorList>
            <person name="Akdeniz Z."/>
        </authorList>
    </citation>
    <scope>NUCLEOTIDE SEQUENCE [LARGE SCALE GENOMIC DNA]</scope>
</reference>
<evidence type="ECO:0000313" key="3">
    <source>
        <dbReference type="Proteomes" id="UP001642409"/>
    </source>
</evidence>
<dbReference type="EMBL" id="CAXDID020000003">
    <property type="protein sequence ID" value="CAL5972234.1"/>
    <property type="molecule type" value="Genomic_DNA"/>
</dbReference>
<sequence>MNSKVLITDRKVDLICYFIQNQQKQRRRHPVNQQTGLCTDLRTCQGEDVFQALTLRQSLTSTHACIPVFAFDVWYKLVQFSNLFTCRTDIFYFHSRRVKIISPAQYHYGKISQVDQVPSLTNRTQYK</sequence>
<reference evidence="1" key="1">
    <citation type="submission" date="2023-06" db="EMBL/GenBank/DDBJ databases">
        <authorList>
            <person name="Kurt Z."/>
        </authorList>
    </citation>
    <scope>NUCLEOTIDE SEQUENCE</scope>
</reference>